<feature type="domain" description="PIN" evidence="1">
    <location>
        <begin position="2"/>
        <end position="59"/>
    </location>
</feature>
<proteinExistence type="predicted"/>
<gene>
    <name evidence="2" type="ORF">S01H1_27082</name>
</gene>
<dbReference type="Pfam" id="PF13470">
    <property type="entry name" value="PIN_3"/>
    <property type="match status" value="1"/>
</dbReference>
<dbReference type="InterPro" id="IPR029060">
    <property type="entry name" value="PIN-like_dom_sf"/>
</dbReference>
<reference evidence="2" key="1">
    <citation type="journal article" date="2014" name="Front. Microbiol.">
        <title>High frequency of phylogenetically diverse reductive dehalogenase-homologous genes in deep subseafloor sedimentary metagenomes.</title>
        <authorList>
            <person name="Kawai M."/>
            <person name="Futagami T."/>
            <person name="Toyoda A."/>
            <person name="Takaki Y."/>
            <person name="Nishi S."/>
            <person name="Hori S."/>
            <person name="Arai W."/>
            <person name="Tsubouchi T."/>
            <person name="Morono Y."/>
            <person name="Uchiyama I."/>
            <person name="Ito T."/>
            <person name="Fujiyama A."/>
            <person name="Inagaki F."/>
            <person name="Takami H."/>
        </authorList>
    </citation>
    <scope>NUCLEOTIDE SEQUENCE</scope>
    <source>
        <strain evidence="2">Expedition CK06-06</strain>
    </source>
</reference>
<comment type="caution">
    <text evidence="2">The sequence shown here is derived from an EMBL/GenBank/DDBJ whole genome shotgun (WGS) entry which is preliminary data.</text>
</comment>
<dbReference type="SUPFAM" id="SSF88723">
    <property type="entry name" value="PIN domain-like"/>
    <property type="match status" value="1"/>
</dbReference>
<evidence type="ECO:0000313" key="2">
    <source>
        <dbReference type="EMBL" id="GAF87392.1"/>
    </source>
</evidence>
<dbReference type="EMBL" id="BARS01016456">
    <property type="protein sequence ID" value="GAF87392.1"/>
    <property type="molecule type" value="Genomic_DNA"/>
</dbReference>
<dbReference type="InterPro" id="IPR002716">
    <property type="entry name" value="PIN_dom"/>
</dbReference>
<name>X0TGX4_9ZZZZ</name>
<evidence type="ECO:0000259" key="1">
    <source>
        <dbReference type="Pfam" id="PF13470"/>
    </source>
</evidence>
<dbReference type="InterPro" id="IPR002850">
    <property type="entry name" value="PIN_toxin-like"/>
</dbReference>
<dbReference type="NCBIfam" id="TIGR00305">
    <property type="entry name" value="putative toxin-antitoxin system toxin component, PIN family"/>
    <property type="match status" value="1"/>
</dbReference>
<feature type="non-terminal residue" evidence="2">
    <location>
        <position position="82"/>
    </location>
</feature>
<organism evidence="2">
    <name type="scientific">marine sediment metagenome</name>
    <dbReference type="NCBI Taxonomy" id="412755"/>
    <lineage>
        <taxon>unclassified sequences</taxon>
        <taxon>metagenomes</taxon>
        <taxon>ecological metagenomes</taxon>
    </lineage>
</organism>
<accession>X0TGX4</accession>
<dbReference type="AlphaFoldDB" id="X0TGX4"/>
<protein>
    <recommendedName>
        <fullName evidence="1">PIN domain-containing protein</fullName>
    </recommendedName>
</protein>
<sequence>MRIVPDTNLIISGLLWRGNPRRIINLAQAKKIELYGNEETYKEFCRVVEYIKFQKYLTREIFSPQKLIIDYRALIKPVSIAD</sequence>